<evidence type="ECO:0000256" key="1">
    <source>
        <dbReference type="ARBA" id="ARBA00022679"/>
    </source>
</evidence>
<accession>A0A3N1XZJ2</accession>
<dbReference type="Gene3D" id="3.40.50.1820">
    <property type="entry name" value="alpha/beta hydrolase"/>
    <property type="match status" value="1"/>
</dbReference>
<protein>
    <submittedName>
        <fullName evidence="4">Polyhydroxyalkanoate synthase</fullName>
    </submittedName>
</protein>
<reference evidence="4 5" key="1">
    <citation type="submission" date="2018-11" db="EMBL/GenBank/DDBJ databases">
        <title>Genomic Encyclopedia of Type Strains, Phase IV (KMG-IV): sequencing the most valuable type-strain genomes for metagenomic binning, comparative biology and taxonomic classification.</title>
        <authorList>
            <person name="Goeker M."/>
        </authorList>
    </citation>
    <scope>NUCLEOTIDE SEQUENCE [LARGE SCALE GENOMIC DNA]</scope>
    <source>
        <strain evidence="4 5">DSM 100275</strain>
    </source>
</reference>
<keyword evidence="2" id="KW-0012">Acyltransferase</keyword>
<dbReference type="SUPFAM" id="SSF53474">
    <property type="entry name" value="alpha/beta-Hydrolases"/>
    <property type="match status" value="1"/>
</dbReference>
<dbReference type="GO" id="GO:0016746">
    <property type="term" value="F:acyltransferase activity"/>
    <property type="evidence" value="ECO:0007669"/>
    <property type="project" value="UniProtKB-KW"/>
</dbReference>
<evidence type="ECO:0000313" key="4">
    <source>
        <dbReference type="EMBL" id="ROR31989.1"/>
    </source>
</evidence>
<evidence type="ECO:0000256" key="2">
    <source>
        <dbReference type="ARBA" id="ARBA00023315"/>
    </source>
</evidence>
<dbReference type="InterPro" id="IPR010941">
    <property type="entry name" value="PhaC_N"/>
</dbReference>
<dbReference type="Proteomes" id="UP000276634">
    <property type="component" value="Unassembled WGS sequence"/>
</dbReference>
<dbReference type="GO" id="GO:0042619">
    <property type="term" value="P:poly-hydroxybutyrate biosynthetic process"/>
    <property type="evidence" value="ECO:0007669"/>
    <property type="project" value="InterPro"/>
</dbReference>
<dbReference type="RefSeq" id="WP_123400972.1">
    <property type="nucleotide sequence ID" value="NZ_RJVI01000002.1"/>
</dbReference>
<dbReference type="AlphaFoldDB" id="A0A3N1XZJ2"/>
<dbReference type="InterPro" id="IPR029058">
    <property type="entry name" value="AB_hydrolase_fold"/>
</dbReference>
<proteinExistence type="predicted"/>
<keyword evidence="5" id="KW-1185">Reference proteome</keyword>
<organism evidence="4 5">
    <name type="scientific">Inmirania thermothiophila</name>
    <dbReference type="NCBI Taxonomy" id="1750597"/>
    <lineage>
        <taxon>Bacteria</taxon>
        <taxon>Pseudomonadati</taxon>
        <taxon>Pseudomonadota</taxon>
        <taxon>Gammaproteobacteria</taxon>
        <taxon>Chromatiales</taxon>
        <taxon>Ectothiorhodospiraceae</taxon>
        <taxon>Inmirania</taxon>
    </lineage>
</organism>
<gene>
    <name evidence="4" type="ORF">EDC57_1171</name>
</gene>
<evidence type="ECO:0000313" key="5">
    <source>
        <dbReference type="Proteomes" id="UP000276634"/>
    </source>
</evidence>
<feature type="domain" description="Poly-beta-hydroxybutyrate polymerase N-terminal" evidence="3">
    <location>
        <begin position="78"/>
        <end position="246"/>
    </location>
</feature>
<dbReference type="OrthoDB" id="7208816at2"/>
<comment type="caution">
    <text evidence="4">The sequence shown here is derived from an EMBL/GenBank/DDBJ whole genome shotgun (WGS) entry which is preliminary data.</text>
</comment>
<dbReference type="InterPro" id="IPR051321">
    <property type="entry name" value="PHA/PHB_synthase"/>
</dbReference>
<name>A0A3N1XZJ2_9GAMM</name>
<dbReference type="PANTHER" id="PTHR36837">
    <property type="entry name" value="POLY(3-HYDROXYALKANOATE) POLYMERASE SUBUNIT PHAC"/>
    <property type="match status" value="1"/>
</dbReference>
<sequence>MEARKENRAIAACGAAPQPDPYGIARSLTRAQQAWLEHPQALWGELLRLQGGMAAVAAQVGARWFGLPMPDVEVPVAEDERFQDPVWSAHPGWDALKEQYLLLSRWLVDLAYGAPGLDEQERRRAGFWTRQYVDALAPTNFLWGNPVALLRALQTGGASLADGLRHFIEEAPEGLPRMVDMSRFRVGGNLATTPGAVVMRNELVELIQYAPSTERVRAIPVVIVAPWINKYYILDLNERKSLVRWLTGQGFTVFVTSWRNPGPEMRDTTFEDYVLKGVGACVEAAREICGVPQVHLTGYCIGGTAVAAYMAWMNREAKPKSRLPVAHWSLFTTLVDFSDPGDIGAFIDEAAVEEIERRMAGRGYLDGAEMATSFRMLRPNSLIWHYWVHNYLLGEEPPAFDVLYWNMDSTRMPEAMHRFYLRELYLHNRLAQSDALVLGGRKIDLGRIAQPLYAVGTEQDHIVPWRQSFRICGLVKGPVRYALSTSGHVLGVVNPPVQPPKRAYWAGEAAGAADAEAWRERQPKVAGTWWEDWAAWLGERCGDEVPARAPGSEAFPALAPAPGTYVLER</sequence>
<dbReference type="PANTHER" id="PTHR36837:SF5">
    <property type="entry name" value="POLY-3-HYDROXYBUTYRATE SYNTHASE"/>
    <property type="match status" value="1"/>
</dbReference>
<dbReference type="Pfam" id="PF07167">
    <property type="entry name" value="PhaC_N"/>
    <property type="match status" value="1"/>
</dbReference>
<evidence type="ECO:0000259" key="3">
    <source>
        <dbReference type="Pfam" id="PF07167"/>
    </source>
</evidence>
<keyword evidence="1" id="KW-0808">Transferase</keyword>
<dbReference type="EMBL" id="RJVI01000002">
    <property type="protein sequence ID" value="ROR31989.1"/>
    <property type="molecule type" value="Genomic_DNA"/>
</dbReference>